<organism evidence="1 2">
    <name type="scientific">Kibdelosporangium lantanae</name>
    <dbReference type="NCBI Taxonomy" id="1497396"/>
    <lineage>
        <taxon>Bacteria</taxon>
        <taxon>Bacillati</taxon>
        <taxon>Actinomycetota</taxon>
        <taxon>Actinomycetes</taxon>
        <taxon>Pseudonocardiales</taxon>
        <taxon>Pseudonocardiaceae</taxon>
        <taxon>Kibdelosporangium</taxon>
    </lineage>
</organism>
<dbReference type="EMBL" id="JBHTIS010000340">
    <property type="protein sequence ID" value="MFD1045566.1"/>
    <property type="molecule type" value="Genomic_DNA"/>
</dbReference>
<feature type="non-terminal residue" evidence="1">
    <location>
        <position position="92"/>
    </location>
</feature>
<protein>
    <submittedName>
        <fullName evidence="1">Uncharacterized protein</fullName>
    </submittedName>
</protein>
<accession>A0ABW3M692</accession>
<comment type="caution">
    <text evidence="1">The sequence shown here is derived from an EMBL/GenBank/DDBJ whole genome shotgun (WGS) entry which is preliminary data.</text>
</comment>
<proteinExistence type="predicted"/>
<dbReference type="InterPro" id="IPR042104">
    <property type="entry name" value="PKS_dehydratase_sf"/>
</dbReference>
<gene>
    <name evidence="1" type="ORF">ACFQ1S_08240</name>
</gene>
<name>A0ABW3M692_9PSEU</name>
<evidence type="ECO:0000313" key="1">
    <source>
        <dbReference type="EMBL" id="MFD1045566.1"/>
    </source>
</evidence>
<keyword evidence="2" id="KW-1185">Reference proteome</keyword>
<sequence>MPRRRVRIDLSAEDRFAVDMADPTGAAVASVTSLVVRPISTDKLVAVRNNALFRTEWAPVPAGVPDVVPWPVLDLEQPDLTAVAGSDVVVLR</sequence>
<dbReference type="Proteomes" id="UP001597045">
    <property type="component" value="Unassembled WGS sequence"/>
</dbReference>
<reference evidence="2" key="1">
    <citation type="journal article" date="2019" name="Int. J. Syst. Evol. Microbiol.">
        <title>The Global Catalogue of Microorganisms (GCM) 10K type strain sequencing project: providing services to taxonomists for standard genome sequencing and annotation.</title>
        <authorList>
            <consortium name="The Broad Institute Genomics Platform"/>
            <consortium name="The Broad Institute Genome Sequencing Center for Infectious Disease"/>
            <person name="Wu L."/>
            <person name="Ma J."/>
        </authorList>
    </citation>
    <scope>NUCLEOTIDE SEQUENCE [LARGE SCALE GENOMIC DNA]</scope>
    <source>
        <strain evidence="2">JCM 31486</strain>
    </source>
</reference>
<dbReference type="Gene3D" id="3.10.129.110">
    <property type="entry name" value="Polyketide synthase dehydratase"/>
    <property type="match status" value="1"/>
</dbReference>
<evidence type="ECO:0000313" key="2">
    <source>
        <dbReference type="Proteomes" id="UP001597045"/>
    </source>
</evidence>